<dbReference type="InterPro" id="IPR050441">
    <property type="entry name" value="RBM"/>
</dbReference>
<evidence type="ECO:0000259" key="3">
    <source>
        <dbReference type="PROSITE" id="PS50102"/>
    </source>
</evidence>
<keyword evidence="1" id="KW-0694">RNA-binding</keyword>
<feature type="domain" description="RRM" evidence="3">
    <location>
        <begin position="1"/>
        <end position="78"/>
    </location>
</feature>
<evidence type="ECO:0000313" key="5">
    <source>
        <dbReference type="Proteomes" id="UP000266723"/>
    </source>
</evidence>
<feature type="compositionally biased region" description="Basic and acidic residues" evidence="2">
    <location>
        <begin position="260"/>
        <end position="270"/>
    </location>
</feature>
<reference evidence="4 5" key="1">
    <citation type="journal article" date="2020" name="BMC Genomics">
        <title>Intraspecific diversification of the crop wild relative Brassica cretica Lam. using demographic model selection.</title>
        <authorList>
            <person name="Kioukis A."/>
            <person name="Michalopoulou V.A."/>
            <person name="Briers L."/>
            <person name="Pirintsos S."/>
            <person name="Studholme D.J."/>
            <person name="Pavlidis P."/>
            <person name="Sarris P.F."/>
        </authorList>
    </citation>
    <scope>NUCLEOTIDE SEQUENCE [LARGE SCALE GENOMIC DNA]</scope>
    <source>
        <strain evidence="5">cv. PFS-1207/04</strain>
    </source>
</reference>
<sequence>SRICVKNLPKEVAEARLRDVFSKKGEITDAKLLRSREGTSRQMAFIGFRSEQDAQEAIKYFNNSYLDTFRISVEIARKVGDENAPRPWSRHSLKKEENGGKSSNGVLNKKGKKEQEVDDPMREEFLDVMLRGKSKIWSNDTSVAPSVKAAKKEKVLVKKADEPVVVSSGAAERSSDTEKSKKRNVVAPTDDVDDLEYFKSRVKKNLSDSDSDSESGSDEDKADDGDDDADTRISPVDGDDDEVEEGGDEDAMEVEEEDDGKLAQDSKPDSDDVLQTGRLFVRNLPYTATEEDLMEHFSPFGEISEVHLVLDWETKRSKGVAYILYQVPEHAARAMEVLDNDFFQGRLLHVLPSKPRVTFDKQVDETSNLSKTFKQKKEEARKASEAGGNTKAWNSLFMRQDTILENTVRVYGVSKSELLDRESDDPAVRLALAETKVIAETKEALAKAGVNVPALEEFATGKGDEKNRSKHILLVKNLPFASTEKELAQMFGKFGIEKIILPPTKTMALVVFLEPADARSAIKKMAYKRYKDAPLYLEWAPADILEPKTVPENKEEKSDDGVNDLRRVKLEQEVNLDPDVTESNVLHVTNLSFKTTDESLMKHLKDLVKQGKILSVKIMKHVKNGKNVSSGYGFLEFDSVETATSVFRDLQGTSLDGHALKLRFTEHKRRDTVAKGSDKISTKLHVKNVAFETTEKELRQLFSPFGQIKGLRLPKRNIGQYAGYAFVEFMTKQEASNAKKALSSTHFYGRHLVIEWAKDDTSMEEKRRRSAAKYQENDTPKRRRTAE</sequence>
<feature type="region of interest" description="Disordered" evidence="2">
    <location>
        <begin position="158"/>
        <end position="188"/>
    </location>
</feature>
<feature type="region of interest" description="Disordered" evidence="2">
    <location>
        <begin position="759"/>
        <end position="787"/>
    </location>
</feature>
<dbReference type="CDD" id="cd12316">
    <property type="entry name" value="RRM3_RBM19_RRM2_MRD1"/>
    <property type="match status" value="1"/>
</dbReference>
<accession>A0ABQ7BKZ9</accession>
<dbReference type="CDD" id="cd12565">
    <property type="entry name" value="RRM1_MRD1"/>
    <property type="match status" value="1"/>
</dbReference>
<gene>
    <name evidence="4" type="ORF">DY000_02037485</name>
</gene>
<name>A0ABQ7BKZ9_BRACR</name>
<dbReference type="EMBL" id="QGKV02001507">
    <property type="protein sequence ID" value="KAF3532964.1"/>
    <property type="molecule type" value="Genomic_DNA"/>
</dbReference>
<evidence type="ECO:0000313" key="4">
    <source>
        <dbReference type="EMBL" id="KAF3532964.1"/>
    </source>
</evidence>
<feature type="region of interest" description="Disordered" evidence="2">
    <location>
        <begin position="81"/>
        <end position="120"/>
    </location>
</feature>
<evidence type="ECO:0000256" key="2">
    <source>
        <dbReference type="SAM" id="MobiDB-lite"/>
    </source>
</evidence>
<feature type="domain" description="RRM" evidence="3">
    <location>
        <begin position="584"/>
        <end position="667"/>
    </location>
</feature>
<feature type="compositionally biased region" description="Acidic residues" evidence="2">
    <location>
        <begin position="209"/>
        <end position="229"/>
    </location>
</feature>
<dbReference type="InterPro" id="IPR000504">
    <property type="entry name" value="RRM_dom"/>
</dbReference>
<evidence type="ECO:0000256" key="1">
    <source>
        <dbReference type="PROSITE-ProRule" id="PRU00176"/>
    </source>
</evidence>
<feature type="domain" description="RRM" evidence="3">
    <location>
        <begin position="471"/>
        <end position="542"/>
    </location>
</feature>
<dbReference type="InterPro" id="IPR035979">
    <property type="entry name" value="RBD_domain_sf"/>
</dbReference>
<feature type="non-terminal residue" evidence="4">
    <location>
        <position position="1"/>
    </location>
</feature>
<dbReference type="Pfam" id="PF00076">
    <property type="entry name" value="RRM_1"/>
    <property type="match status" value="5"/>
</dbReference>
<proteinExistence type="predicted"/>
<feature type="compositionally biased region" description="Acidic residues" evidence="2">
    <location>
        <begin position="237"/>
        <end position="259"/>
    </location>
</feature>
<dbReference type="Proteomes" id="UP000266723">
    <property type="component" value="Unassembled WGS sequence"/>
</dbReference>
<dbReference type="PROSITE" id="PS50102">
    <property type="entry name" value="RRM"/>
    <property type="match status" value="5"/>
</dbReference>
<comment type="caution">
    <text evidence="4">The sequence shown here is derived from an EMBL/GenBank/DDBJ whole genome shotgun (WGS) entry which is preliminary data.</text>
</comment>
<dbReference type="Gene3D" id="3.30.70.330">
    <property type="match status" value="5"/>
</dbReference>
<feature type="region of interest" description="Disordered" evidence="2">
    <location>
        <begin position="203"/>
        <end position="274"/>
    </location>
</feature>
<dbReference type="CDD" id="cd12317">
    <property type="entry name" value="RRM4_RBM19_RRM3_MRD1"/>
    <property type="match status" value="1"/>
</dbReference>
<dbReference type="SMART" id="SM00361">
    <property type="entry name" value="RRM_1"/>
    <property type="match status" value="3"/>
</dbReference>
<keyword evidence="5" id="KW-1185">Reference proteome</keyword>
<feature type="domain" description="RRM" evidence="3">
    <location>
        <begin position="277"/>
        <end position="355"/>
    </location>
</feature>
<dbReference type="InterPro" id="IPR003954">
    <property type="entry name" value="RRM_euk-type"/>
</dbReference>
<dbReference type="InterPro" id="IPR012677">
    <property type="entry name" value="Nucleotide-bd_a/b_plait_sf"/>
</dbReference>
<organism evidence="4 5">
    <name type="scientific">Brassica cretica</name>
    <name type="common">Mustard</name>
    <dbReference type="NCBI Taxonomy" id="69181"/>
    <lineage>
        <taxon>Eukaryota</taxon>
        <taxon>Viridiplantae</taxon>
        <taxon>Streptophyta</taxon>
        <taxon>Embryophyta</taxon>
        <taxon>Tracheophyta</taxon>
        <taxon>Spermatophyta</taxon>
        <taxon>Magnoliopsida</taxon>
        <taxon>eudicotyledons</taxon>
        <taxon>Gunneridae</taxon>
        <taxon>Pentapetalae</taxon>
        <taxon>rosids</taxon>
        <taxon>malvids</taxon>
        <taxon>Brassicales</taxon>
        <taxon>Brassicaceae</taxon>
        <taxon>Brassiceae</taxon>
        <taxon>Brassica</taxon>
    </lineage>
</organism>
<protein>
    <recommendedName>
        <fullName evidence="3">RRM domain-containing protein</fullName>
    </recommendedName>
</protein>
<dbReference type="SMART" id="SM00360">
    <property type="entry name" value="RRM"/>
    <property type="match status" value="5"/>
</dbReference>
<feature type="compositionally biased region" description="Basic and acidic residues" evidence="2">
    <location>
        <begin position="775"/>
        <end position="787"/>
    </location>
</feature>
<dbReference type="PANTHER" id="PTHR48034">
    <property type="entry name" value="TRANSFORMER-2 SEX-DETERMINING PROTEIN-RELATED"/>
    <property type="match status" value="1"/>
</dbReference>
<dbReference type="CDD" id="cd12320">
    <property type="entry name" value="RRM6_RBM19_RRM5_MRD1"/>
    <property type="match status" value="1"/>
</dbReference>
<feature type="domain" description="RRM" evidence="3">
    <location>
        <begin position="682"/>
        <end position="759"/>
    </location>
</feature>
<dbReference type="SUPFAM" id="SSF54928">
    <property type="entry name" value="RNA-binding domain, RBD"/>
    <property type="match status" value="4"/>
</dbReference>